<dbReference type="PROSITE" id="PS01124">
    <property type="entry name" value="HTH_ARAC_FAMILY_2"/>
    <property type="match status" value="1"/>
</dbReference>
<keyword evidence="2" id="KW-0238">DNA-binding</keyword>
<evidence type="ECO:0000256" key="3">
    <source>
        <dbReference type="ARBA" id="ARBA00023163"/>
    </source>
</evidence>
<dbReference type="InterPro" id="IPR050204">
    <property type="entry name" value="AraC_XylS_family_regulators"/>
</dbReference>
<dbReference type="Gene3D" id="1.10.10.60">
    <property type="entry name" value="Homeodomain-like"/>
    <property type="match status" value="1"/>
</dbReference>
<dbReference type="PROSITE" id="PS00041">
    <property type="entry name" value="HTH_ARAC_FAMILY_1"/>
    <property type="match status" value="1"/>
</dbReference>
<proteinExistence type="predicted"/>
<protein>
    <submittedName>
        <fullName evidence="5">Helix-turn-helix domain-containing protein</fullName>
    </submittedName>
</protein>
<evidence type="ECO:0000259" key="4">
    <source>
        <dbReference type="PROSITE" id="PS01124"/>
    </source>
</evidence>
<dbReference type="SUPFAM" id="SSF46689">
    <property type="entry name" value="Homeodomain-like"/>
    <property type="match status" value="1"/>
</dbReference>
<dbReference type="EMBL" id="JAVIIS010000010">
    <property type="protein sequence ID" value="MDX8439770.1"/>
    <property type="molecule type" value="Genomic_DNA"/>
</dbReference>
<gene>
    <name evidence="5" type="ORF">RFM51_09200</name>
</gene>
<keyword evidence="6" id="KW-1185">Reference proteome</keyword>
<dbReference type="RefSeq" id="WP_320213677.1">
    <property type="nucleotide sequence ID" value="NZ_JAVIIS010000010.1"/>
</dbReference>
<keyword evidence="1" id="KW-0805">Transcription regulation</keyword>
<organism evidence="5 6">
    <name type="scientific">Mesorhizobium australafricanum</name>
    <dbReference type="NCBI Taxonomy" id="3072311"/>
    <lineage>
        <taxon>Bacteria</taxon>
        <taxon>Pseudomonadati</taxon>
        <taxon>Pseudomonadota</taxon>
        <taxon>Alphaproteobacteria</taxon>
        <taxon>Hyphomicrobiales</taxon>
        <taxon>Phyllobacteriaceae</taxon>
        <taxon>Mesorhizobium</taxon>
    </lineage>
</organism>
<evidence type="ECO:0000313" key="6">
    <source>
        <dbReference type="Proteomes" id="UP001272097"/>
    </source>
</evidence>
<dbReference type="PRINTS" id="PR00032">
    <property type="entry name" value="HTHARAC"/>
</dbReference>
<accession>A0ABU4WUP5</accession>
<dbReference type="PANTHER" id="PTHR46796:SF6">
    <property type="entry name" value="ARAC SUBFAMILY"/>
    <property type="match status" value="1"/>
</dbReference>
<dbReference type="Proteomes" id="UP001272097">
    <property type="component" value="Unassembled WGS sequence"/>
</dbReference>
<dbReference type="InterPro" id="IPR035418">
    <property type="entry name" value="AraC-bd_2"/>
</dbReference>
<evidence type="ECO:0000256" key="1">
    <source>
        <dbReference type="ARBA" id="ARBA00023015"/>
    </source>
</evidence>
<dbReference type="InterPro" id="IPR018060">
    <property type="entry name" value="HTH_AraC"/>
</dbReference>
<evidence type="ECO:0000256" key="2">
    <source>
        <dbReference type="ARBA" id="ARBA00023125"/>
    </source>
</evidence>
<dbReference type="InterPro" id="IPR020449">
    <property type="entry name" value="Tscrpt_reg_AraC-type_HTH"/>
</dbReference>
<dbReference type="InterPro" id="IPR009057">
    <property type="entry name" value="Homeodomain-like_sf"/>
</dbReference>
<dbReference type="PANTHER" id="PTHR46796">
    <property type="entry name" value="HTH-TYPE TRANSCRIPTIONAL ACTIVATOR RHAS-RELATED"/>
    <property type="match status" value="1"/>
</dbReference>
<dbReference type="Pfam" id="PF14525">
    <property type="entry name" value="AraC_binding_2"/>
    <property type="match status" value="1"/>
</dbReference>
<keyword evidence="3" id="KW-0804">Transcription</keyword>
<dbReference type="InterPro" id="IPR018062">
    <property type="entry name" value="HTH_AraC-typ_CS"/>
</dbReference>
<name>A0ABU4WUP5_9HYPH</name>
<feature type="domain" description="HTH araC/xylS-type" evidence="4">
    <location>
        <begin position="230"/>
        <end position="331"/>
    </location>
</feature>
<evidence type="ECO:0000313" key="5">
    <source>
        <dbReference type="EMBL" id="MDX8439770.1"/>
    </source>
</evidence>
<sequence length="339" mass="38045">MDDRTEFDFVNGRVSAVAEAKIDVGSVSRIGSRLAAWRDYLNTYYYPLDLSSPASLFEVGRLSVQDVASIRIGVLHSDPMTVERHPTHIGRYGEDFFMMPMPSSASLQLTQRGRECEVRPGDLAFIGTGDPYVYKQPTRNSVAAIRLPADMVRARIPWIDDMTALQRPKEQPLVSLFQDFLRSMVRNGAALSDAQADFLRSSLFDLLALALTTPGTVASDETSVRFAHRQRVLRLVEERVRDPGLTSAVVAHQLGLSPRYLQKIFADRGETLTEVIRRRRISEAQRLLKSGSFAKRSIEEISYCAGFLDAAYFSRVFRQETGMSPGEYRRMHAGKSSRG</sequence>
<reference evidence="5 6" key="1">
    <citation type="submission" date="2023-08" db="EMBL/GenBank/DDBJ databases">
        <title>Implementing the SeqCode for naming new Mesorhizobium species isolated from Vachellia karroo root nodules.</title>
        <authorList>
            <person name="Van Lill M."/>
        </authorList>
    </citation>
    <scope>NUCLEOTIDE SEQUENCE [LARGE SCALE GENOMIC DNA]</scope>
    <source>
        <strain evidence="5 6">VK3E</strain>
    </source>
</reference>
<dbReference type="SMART" id="SM00342">
    <property type="entry name" value="HTH_ARAC"/>
    <property type="match status" value="1"/>
</dbReference>
<dbReference type="Pfam" id="PF12833">
    <property type="entry name" value="HTH_18"/>
    <property type="match status" value="1"/>
</dbReference>
<comment type="caution">
    <text evidence="5">The sequence shown here is derived from an EMBL/GenBank/DDBJ whole genome shotgun (WGS) entry which is preliminary data.</text>
</comment>